<protein>
    <submittedName>
        <fullName evidence="2">Uncharacterized protein</fullName>
    </submittedName>
</protein>
<gene>
    <name evidence="2" type="ORF">HYPSUDRAFT_215859</name>
</gene>
<dbReference type="AlphaFoldDB" id="A0A0D2NTS9"/>
<feature type="compositionally biased region" description="Polar residues" evidence="1">
    <location>
        <begin position="22"/>
        <end position="34"/>
    </location>
</feature>
<feature type="region of interest" description="Disordered" evidence="1">
    <location>
        <begin position="90"/>
        <end position="109"/>
    </location>
</feature>
<name>A0A0D2NTS9_HYPSF</name>
<dbReference type="EMBL" id="KN817551">
    <property type="protein sequence ID" value="KJA22254.1"/>
    <property type="molecule type" value="Genomic_DNA"/>
</dbReference>
<dbReference type="Proteomes" id="UP000054270">
    <property type="component" value="Unassembled WGS sequence"/>
</dbReference>
<reference evidence="3" key="1">
    <citation type="submission" date="2014-04" db="EMBL/GenBank/DDBJ databases">
        <title>Evolutionary Origins and Diversification of the Mycorrhizal Mutualists.</title>
        <authorList>
            <consortium name="DOE Joint Genome Institute"/>
            <consortium name="Mycorrhizal Genomics Consortium"/>
            <person name="Kohler A."/>
            <person name="Kuo A."/>
            <person name="Nagy L.G."/>
            <person name="Floudas D."/>
            <person name="Copeland A."/>
            <person name="Barry K.W."/>
            <person name="Cichocki N."/>
            <person name="Veneault-Fourrey C."/>
            <person name="LaButti K."/>
            <person name="Lindquist E.A."/>
            <person name="Lipzen A."/>
            <person name="Lundell T."/>
            <person name="Morin E."/>
            <person name="Murat C."/>
            <person name="Riley R."/>
            <person name="Ohm R."/>
            <person name="Sun H."/>
            <person name="Tunlid A."/>
            <person name="Henrissat B."/>
            <person name="Grigoriev I.V."/>
            <person name="Hibbett D.S."/>
            <person name="Martin F."/>
        </authorList>
    </citation>
    <scope>NUCLEOTIDE SEQUENCE [LARGE SCALE GENOMIC DNA]</scope>
    <source>
        <strain evidence="3">FD-334 SS-4</strain>
    </source>
</reference>
<evidence type="ECO:0000313" key="3">
    <source>
        <dbReference type="Proteomes" id="UP000054270"/>
    </source>
</evidence>
<organism evidence="2 3">
    <name type="scientific">Hypholoma sublateritium (strain FD-334 SS-4)</name>
    <dbReference type="NCBI Taxonomy" id="945553"/>
    <lineage>
        <taxon>Eukaryota</taxon>
        <taxon>Fungi</taxon>
        <taxon>Dikarya</taxon>
        <taxon>Basidiomycota</taxon>
        <taxon>Agaricomycotina</taxon>
        <taxon>Agaricomycetes</taxon>
        <taxon>Agaricomycetidae</taxon>
        <taxon>Agaricales</taxon>
        <taxon>Agaricineae</taxon>
        <taxon>Strophariaceae</taxon>
        <taxon>Hypholoma</taxon>
    </lineage>
</organism>
<proteinExistence type="predicted"/>
<evidence type="ECO:0000256" key="1">
    <source>
        <dbReference type="SAM" id="MobiDB-lite"/>
    </source>
</evidence>
<accession>A0A0D2NTS9</accession>
<sequence>MEHKAEDCGAFPATPISPPTRAATQSRNGQIQTASTSPYTGYLWARPFSSGAGADVTNACCSRVFGLLRGALLLGPCTSVSGGPRIFRTADPSKGVHLRERDHSRGPAVRTSRSVHNKDWKHLAPGQVHVIISNAEKAKFTTHATHQLQREWNAGATPPTTLQEHGQLDSGEDRVFEPYGWRTTKPSRDELAVHLATLRIWEARLRKFADCALYL</sequence>
<feature type="region of interest" description="Disordered" evidence="1">
    <location>
        <begin position="1"/>
        <end position="34"/>
    </location>
</feature>
<evidence type="ECO:0000313" key="2">
    <source>
        <dbReference type="EMBL" id="KJA22254.1"/>
    </source>
</evidence>
<keyword evidence="3" id="KW-1185">Reference proteome</keyword>